<comment type="cofactor">
    <cofactor evidence="1">
        <name>[4Fe-4S] cluster</name>
        <dbReference type="ChEBI" id="CHEBI:49883"/>
    </cofactor>
</comment>
<dbReference type="EMBL" id="JAWNGA010000013">
    <property type="protein sequence ID" value="MDY5133530.1"/>
    <property type="molecule type" value="Genomic_DNA"/>
</dbReference>
<proteinExistence type="predicted"/>
<organism evidence="8 10">
    <name type="scientific">Actinotignum urinale</name>
    <dbReference type="NCBI Taxonomy" id="190146"/>
    <lineage>
        <taxon>Bacteria</taxon>
        <taxon>Bacillati</taxon>
        <taxon>Actinomycetota</taxon>
        <taxon>Actinomycetes</taxon>
        <taxon>Actinomycetales</taxon>
        <taxon>Actinomycetaceae</taxon>
        <taxon>Actinotignum</taxon>
    </lineage>
</organism>
<dbReference type="InterPro" id="IPR007197">
    <property type="entry name" value="rSAM"/>
</dbReference>
<evidence type="ECO:0000256" key="6">
    <source>
        <dbReference type="ARBA" id="ARBA00023014"/>
    </source>
</evidence>
<dbReference type="GO" id="GO:0051539">
    <property type="term" value="F:4 iron, 4 sulfur cluster binding"/>
    <property type="evidence" value="ECO:0007669"/>
    <property type="project" value="UniProtKB-KW"/>
</dbReference>
<dbReference type="SFLD" id="SFLDG01063">
    <property type="entry name" value="activating_enzymes__group_1"/>
    <property type="match status" value="1"/>
</dbReference>
<keyword evidence="4" id="KW-0479">Metal-binding</keyword>
<evidence type="ECO:0000256" key="2">
    <source>
        <dbReference type="ARBA" id="ARBA00022485"/>
    </source>
</evidence>
<keyword evidence="2" id="KW-0004">4Fe-4S</keyword>
<keyword evidence="6" id="KW-0411">Iron-sulfur</keyword>
<evidence type="ECO:0000313" key="7">
    <source>
        <dbReference type="EMBL" id="MDY5133530.1"/>
    </source>
</evidence>
<dbReference type="SFLD" id="SFLDS00029">
    <property type="entry name" value="Radical_SAM"/>
    <property type="match status" value="1"/>
</dbReference>
<protein>
    <submittedName>
        <fullName evidence="8">Anaerobic ribonucleoside-triphosphate reductase activating protein</fullName>
    </submittedName>
</protein>
<reference evidence="8 9" key="1">
    <citation type="submission" date="2023-10" db="EMBL/GenBank/DDBJ databases">
        <title>Whole Genome based description of the genera Actinobaculum and Actinotignum reveals a complex phylogenetic relationship within the species included in the genus Actinotignum.</title>
        <authorList>
            <person name="Jensen C.S."/>
            <person name="Dargis R."/>
            <person name="Kemp M."/>
            <person name="Christensen J.J."/>
        </authorList>
    </citation>
    <scope>NUCLEOTIDE SEQUENCE</scope>
    <source>
        <strain evidence="8">SLA_B511</strain>
        <strain evidence="7 9">SLA_B974</strain>
    </source>
</reference>
<comment type="caution">
    <text evidence="8">The sequence shown here is derived from an EMBL/GenBank/DDBJ whole genome shotgun (WGS) entry which is preliminary data.</text>
</comment>
<dbReference type="InterPro" id="IPR034457">
    <property type="entry name" value="Organic_radical-activating"/>
</dbReference>
<dbReference type="PANTHER" id="PTHR30352:SF2">
    <property type="entry name" value="ANAEROBIC RIBONUCLEOSIDE-TRIPHOSPHATE REDUCTASE-ACTIVATING PROTEIN"/>
    <property type="match status" value="1"/>
</dbReference>
<dbReference type="AlphaFoldDB" id="A0AAW9HYM9"/>
<dbReference type="PANTHER" id="PTHR30352">
    <property type="entry name" value="PYRUVATE FORMATE-LYASE-ACTIVATING ENZYME"/>
    <property type="match status" value="1"/>
</dbReference>
<dbReference type="Pfam" id="PF13353">
    <property type="entry name" value="Fer4_12"/>
    <property type="match status" value="1"/>
</dbReference>
<dbReference type="GO" id="GO:0043365">
    <property type="term" value="F:[formate-C-acetyltransferase]-activating enzyme activity"/>
    <property type="evidence" value="ECO:0007669"/>
    <property type="project" value="InterPro"/>
</dbReference>
<dbReference type="InterPro" id="IPR058240">
    <property type="entry name" value="rSAM_sf"/>
</dbReference>
<dbReference type="Proteomes" id="UP001275049">
    <property type="component" value="Unassembled WGS sequence"/>
</dbReference>
<dbReference type="Gene3D" id="3.20.20.70">
    <property type="entry name" value="Aldolase class I"/>
    <property type="match status" value="1"/>
</dbReference>
<keyword evidence="9" id="KW-1185">Reference proteome</keyword>
<dbReference type="Proteomes" id="UP001281731">
    <property type="component" value="Unassembled WGS sequence"/>
</dbReference>
<dbReference type="InterPro" id="IPR013785">
    <property type="entry name" value="Aldolase_TIM"/>
</dbReference>
<dbReference type="NCBIfam" id="TIGR02491">
    <property type="entry name" value="NrdG"/>
    <property type="match status" value="1"/>
</dbReference>
<evidence type="ECO:0000313" key="10">
    <source>
        <dbReference type="Proteomes" id="UP001281731"/>
    </source>
</evidence>
<dbReference type="InterPro" id="IPR012837">
    <property type="entry name" value="NrdG"/>
</dbReference>
<evidence type="ECO:0000313" key="9">
    <source>
        <dbReference type="Proteomes" id="UP001275049"/>
    </source>
</evidence>
<dbReference type="SFLD" id="SFLDG01066">
    <property type="entry name" value="organic_radical-activating_enz"/>
    <property type="match status" value="1"/>
</dbReference>
<evidence type="ECO:0000313" key="8">
    <source>
        <dbReference type="EMBL" id="MDY5155532.1"/>
    </source>
</evidence>
<evidence type="ECO:0000256" key="5">
    <source>
        <dbReference type="ARBA" id="ARBA00023004"/>
    </source>
</evidence>
<evidence type="ECO:0000256" key="1">
    <source>
        <dbReference type="ARBA" id="ARBA00001966"/>
    </source>
</evidence>
<name>A0AAW9HYM9_9ACTO</name>
<keyword evidence="5" id="KW-0408">Iron</keyword>
<dbReference type="GO" id="GO:0046872">
    <property type="term" value="F:metal ion binding"/>
    <property type="evidence" value="ECO:0007669"/>
    <property type="project" value="UniProtKB-KW"/>
</dbReference>
<dbReference type="SUPFAM" id="SSF102114">
    <property type="entry name" value="Radical SAM enzymes"/>
    <property type="match status" value="1"/>
</dbReference>
<accession>A0AAW9HYM9</accession>
<evidence type="ECO:0000256" key="4">
    <source>
        <dbReference type="ARBA" id="ARBA00022723"/>
    </source>
</evidence>
<dbReference type="GO" id="GO:0004748">
    <property type="term" value="F:ribonucleoside-diphosphate reductase activity, thioredoxin disulfide as acceptor"/>
    <property type="evidence" value="ECO:0007669"/>
    <property type="project" value="TreeGrafter"/>
</dbReference>
<evidence type="ECO:0000256" key="3">
    <source>
        <dbReference type="ARBA" id="ARBA00022691"/>
    </source>
</evidence>
<gene>
    <name evidence="8" type="primary">nrdG</name>
    <name evidence="8" type="ORF">R6G80_07340</name>
    <name evidence="7" type="ORF">R6G86_07235</name>
</gene>
<sequence>MKQINMLNSGAVASPRSRPAVYTRQNSVTMPAGVWKNIPDSWIMPDTWDEKPDISTPCGEGADGVVVPKKAQTLGVRQPRKPGAWDGRKLSQMYVADYKPFVMVDGEGVRCSIYVSGCPFHCPGCYNVASQNFRYGEPYTEELQERILKDCANSYVHGLSLVGGEPFLNTPVLLPLVRAFREKFGNTRTIWSWTGYTWEQLMAETPDKRMLLANIDVLVDGPFIQEQFYHDLAFRGSRNQRIIDVPASIEAGEVRLWKNGDYA</sequence>
<dbReference type="RefSeq" id="WP_245855197.1">
    <property type="nucleotide sequence ID" value="NZ_CAMYCL010000014.1"/>
</dbReference>
<dbReference type="CDD" id="cd01335">
    <property type="entry name" value="Radical_SAM"/>
    <property type="match status" value="1"/>
</dbReference>
<dbReference type="SFLD" id="SFLDF00299">
    <property type="entry name" value="anaerobic_ribonucleoside-triph"/>
    <property type="match status" value="1"/>
</dbReference>
<dbReference type="EMBL" id="JAWNGC010000010">
    <property type="protein sequence ID" value="MDY5155532.1"/>
    <property type="molecule type" value="Genomic_DNA"/>
</dbReference>
<keyword evidence="3" id="KW-0949">S-adenosyl-L-methionine</keyword>